<dbReference type="EMBL" id="WLZY01000005">
    <property type="protein sequence ID" value="NDL58530.1"/>
    <property type="molecule type" value="Genomic_DNA"/>
</dbReference>
<keyword evidence="4 6" id="KW-0472">Membrane</keyword>
<dbReference type="InterPro" id="IPR017871">
    <property type="entry name" value="ABC_transporter-like_CS"/>
</dbReference>
<evidence type="ECO:0000259" key="8">
    <source>
        <dbReference type="PROSITE" id="PS50929"/>
    </source>
</evidence>
<evidence type="ECO:0000259" key="7">
    <source>
        <dbReference type="PROSITE" id="PS50893"/>
    </source>
</evidence>
<dbReference type="Gene3D" id="1.20.1560.10">
    <property type="entry name" value="ABC transporter type 1, transmembrane domain"/>
    <property type="match status" value="1"/>
</dbReference>
<keyword evidence="3 6" id="KW-1133">Transmembrane helix</keyword>
<sequence length="577" mass="61110">MRTLPYADPGNPDTRSPLRFLTWLARKQLGVITLGSILGTIWMIAQAVMPWAIGQGIDGIASGDTGVAMRWVAVIAGLGLVQALVGIARHRAAVANWLYSAFRTIQVVTRHAARTGPAVPAKMPTGEVAATASSDAAHIGHAFEVISRFAGAIASYIVVSIIVLTTSVPLGLIVLIGVPLLVAGVTPILRPLQRRQRQQREALGKLTALGADTVAGLRVLRGIGGESVFLGRYTERSAKVRSAGNRLAGTHSLLGGIMVLLPGIFLVLLTWVGARMVLDGSIRPGALVAMYGFAFFLVIPVRTAGEMAFVAARAMVAARRVLNLLEIDRDVRSGGAEADGPADGSTDAGPDWGRLADTETGLDVTPGTMTMLVADDPSFTASVADRLGRLVPETGVAVEGRPLDELPLAEMRRRIVVSDPEPALFTGTLRTSLDPHGRHDDATLTHALSVASGDDILETLRDGLDSVVEERGRSLSGGQRQRVALARVLVKDPEVLVLVEPTSAVDAHTEAAIAGRLREARAGRTTVAATASPLMLAQADVVVWFTNGKVAATGTHEELLRTAPDYRWTVTREEEYV</sequence>
<evidence type="ECO:0000256" key="3">
    <source>
        <dbReference type="ARBA" id="ARBA00022989"/>
    </source>
</evidence>
<keyword evidence="9" id="KW-0547">Nucleotide-binding</keyword>
<evidence type="ECO:0000256" key="1">
    <source>
        <dbReference type="ARBA" id="ARBA00004651"/>
    </source>
</evidence>
<dbReference type="RefSeq" id="WP_162451231.1">
    <property type="nucleotide sequence ID" value="NZ_WLZY01000005.1"/>
</dbReference>
<accession>A0A7K3M5P1</accession>
<dbReference type="CDD" id="cd07346">
    <property type="entry name" value="ABC_6TM_exporters"/>
    <property type="match status" value="1"/>
</dbReference>
<feature type="transmembrane region" description="Helical" evidence="6">
    <location>
        <begin position="286"/>
        <end position="305"/>
    </location>
</feature>
<keyword evidence="10" id="KW-1185">Reference proteome</keyword>
<dbReference type="SUPFAM" id="SSF52540">
    <property type="entry name" value="P-loop containing nucleoside triphosphate hydrolases"/>
    <property type="match status" value="1"/>
</dbReference>
<protein>
    <submittedName>
        <fullName evidence="9">ATP-binding cassette domain-containing protein</fullName>
    </submittedName>
</protein>
<feature type="transmembrane region" description="Helical" evidence="6">
    <location>
        <begin position="170"/>
        <end position="189"/>
    </location>
</feature>
<evidence type="ECO:0000256" key="2">
    <source>
        <dbReference type="ARBA" id="ARBA00022692"/>
    </source>
</evidence>
<evidence type="ECO:0000256" key="4">
    <source>
        <dbReference type="ARBA" id="ARBA00023136"/>
    </source>
</evidence>
<comment type="subcellular location">
    <subcellularLocation>
        <location evidence="1">Cell membrane</location>
        <topology evidence="1">Multi-pass membrane protein</topology>
    </subcellularLocation>
</comment>
<dbReference type="InterPro" id="IPR036640">
    <property type="entry name" value="ABC1_TM_sf"/>
</dbReference>
<dbReference type="InterPro" id="IPR027417">
    <property type="entry name" value="P-loop_NTPase"/>
</dbReference>
<reference evidence="9 10" key="1">
    <citation type="submission" date="2019-11" db="EMBL/GenBank/DDBJ databases">
        <authorList>
            <person name="Li X.-J."/>
            <person name="Feng X.-M."/>
        </authorList>
    </citation>
    <scope>NUCLEOTIDE SEQUENCE [LARGE SCALE GENOMIC DNA]</scope>
    <source>
        <strain evidence="9 10">XMNu-373</strain>
    </source>
</reference>
<feature type="transmembrane region" description="Helical" evidence="6">
    <location>
        <begin position="68"/>
        <end position="88"/>
    </location>
</feature>
<proteinExistence type="predicted"/>
<feature type="transmembrane region" description="Helical" evidence="6">
    <location>
        <begin position="145"/>
        <end position="164"/>
    </location>
</feature>
<dbReference type="SUPFAM" id="SSF90123">
    <property type="entry name" value="ABC transporter transmembrane region"/>
    <property type="match status" value="1"/>
</dbReference>
<dbReference type="PROSITE" id="PS50929">
    <property type="entry name" value="ABC_TM1F"/>
    <property type="match status" value="1"/>
</dbReference>
<feature type="region of interest" description="Disordered" evidence="5">
    <location>
        <begin position="334"/>
        <end position="354"/>
    </location>
</feature>
<evidence type="ECO:0000313" key="9">
    <source>
        <dbReference type="EMBL" id="NDL58530.1"/>
    </source>
</evidence>
<feature type="transmembrane region" description="Helical" evidence="6">
    <location>
        <begin position="29"/>
        <end position="48"/>
    </location>
</feature>
<dbReference type="GO" id="GO:0016887">
    <property type="term" value="F:ATP hydrolysis activity"/>
    <property type="evidence" value="ECO:0007669"/>
    <property type="project" value="InterPro"/>
</dbReference>
<dbReference type="InterPro" id="IPR003439">
    <property type="entry name" value="ABC_transporter-like_ATP-bd"/>
</dbReference>
<dbReference type="AlphaFoldDB" id="A0A7K3M5P1"/>
<feature type="domain" description="ABC transmembrane type-1" evidence="8">
    <location>
        <begin position="34"/>
        <end position="313"/>
    </location>
</feature>
<dbReference type="GO" id="GO:0015421">
    <property type="term" value="F:ABC-type oligopeptide transporter activity"/>
    <property type="evidence" value="ECO:0007669"/>
    <property type="project" value="TreeGrafter"/>
</dbReference>
<keyword evidence="9" id="KW-0067">ATP-binding</keyword>
<dbReference type="Pfam" id="PF00664">
    <property type="entry name" value="ABC_membrane"/>
    <property type="match status" value="1"/>
</dbReference>
<dbReference type="Gene3D" id="3.40.50.300">
    <property type="entry name" value="P-loop containing nucleotide triphosphate hydrolases"/>
    <property type="match status" value="1"/>
</dbReference>
<dbReference type="InterPro" id="IPR039421">
    <property type="entry name" value="Type_1_exporter"/>
</dbReference>
<evidence type="ECO:0000313" key="10">
    <source>
        <dbReference type="Proteomes" id="UP000460435"/>
    </source>
</evidence>
<evidence type="ECO:0000256" key="6">
    <source>
        <dbReference type="SAM" id="Phobius"/>
    </source>
</evidence>
<feature type="transmembrane region" description="Helical" evidence="6">
    <location>
        <begin position="253"/>
        <end position="274"/>
    </location>
</feature>
<dbReference type="PANTHER" id="PTHR43394">
    <property type="entry name" value="ATP-DEPENDENT PERMEASE MDL1, MITOCHONDRIAL"/>
    <property type="match status" value="1"/>
</dbReference>
<comment type="caution">
    <text evidence="9">The sequence shown here is derived from an EMBL/GenBank/DDBJ whole genome shotgun (WGS) entry which is preliminary data.</text>
</comment>
<dbReference type="PROSITE" id="PS50893">
    <property type="entry name" value="ABC_TRANSPORTER_2"/>
    <property type="match status" value="1"/>
</dbReference>
<evidence type="ECO:0000256" key="5">
    <source>
        <dbReference type="SAM" id="MobiDB-lite"/>
    </source>
</evidence>
<dbReference type="Proteomes" id="UP000460435">
    <property type="component" value="Unassembled WGS sequence"/>
</dbReference>
<name>A0A7K3M5P1_9ACTN</name>
<organism evidence="9 10">
    <name type="scientific">Phytoactinopolyspora mesophila</name>
    <dbReference type="NCBI Taxonomy" id="2650750"/>
    <lineage>
        <taxon>Bacteria</taxon>
        <taxon>Bacillati</taxon>
        <taxon>Actinomycetota</taxon>
        <taxon>Actinomycetes</taxon>
        <taxon>Jiangellales</taxon>
        <taxon>Jiangellaceae</taxon>
        <taxon>Phytoactinopolyspora</taxon>
    </lineage>
</organism>
<dbReference type="InterPro" id="IPR011527">
    <property type="entry name" value="ABC1_TM_dom"/>
</dbReference>
<keyword evidence="2 6" id="KW-0812">Transmembrane</keyword>
<dbReference type="PANTHER" id="PTHR43394:SF1">
    <property type="entry name" value="ATP-BINDING CASSETTE SUB-FAMILY B MEMBER 10, MITOCHONDRIAL"/>
    <property type="match status" value="1"/>
</dbReference>
<dbReference type="PROSITE" id="PS00211">
    <property type="entry name" value="ABC_TRANSPORTER_1"/>
    <property type="match status" value="1"/>
</dbReference>
<dbReference type="GO" id="GO:0005886">
    <property type="term" value="C:plasma membrane"/>
    <property type="evidence" value="ECO:0007669"/>
    <property type="project" value="UniProtKB-SubCell"/>
</dbReference>
<dbReference type="GO" id="GO:0005524">
    <property type="term" value="F:ATP binding"/>
    <property type="evidence" value="ECO:0007669"/>
    <property type="project" value="UniProtKB-KW"/>
</dbReference>
<dbReference type="Pfam" id="PF00005">
    <property type="entry name" value="ABC_tran"/>
    <property type="match status" value="1"/>
</dbReference>
<gene>
    <name evidence="9" type="ORF">F7O44_15790</name>
</gene>
<feature type="domain" description="ABC transporter" evidence="7">
    <location>
        <begin position="322"/>
        <end position="572"/>
    </location>
</feature>